<dbReference type="Proteomes" id="UP000054321">
    <property type="component" value="Unassembled WGS sequence"/>
</dbReference>
<reference evidence="3" key="2">
    <citation type="submission" date="2015-01" db="EMBL/GenBank/DDBJ databases">
        <title>Evolutionary Origins and Diversification of the Mycorrhizal Mutualists.</title>
        <authorList>
            <consortium name="DOE Joint Genome Institute"/>
            <consortium name="Mycorrhizal Genomics Consortium"/>
            <person name="Kohler A."/>
            <person name="Kuo A."/>
            <person name="Nagy L.G."/>
            <person name="Floudas D."/>
            <person name="Copeland A."/>
            <person name="Barry K.W."/>
            <person name="Cichocki N."/>
            <person name="Veneault-Fourrey C."/>
            <person name="LaButti K."/>
            <person name="Lindquist E.A."/>
            <person name="Lipzen A."/>
            <person name="Lundell T."/>
            <person name="Morin E."/>
            <person name="Murat C."/>
            <person name="Riley R."/>
            <person name="Ohm R."/>
            <person name="Sun H."/>
            <person name="Tunlid A."/>
            <person name="Henrissat B."/>
            <person name="Grigoriev I.V."/>
            <person name="Hibbett D.S."/>
            <person name="Martin F."/>
        </authorList>
    </citation>
    <scope>NUCLEOTIDE SEQUENCE [LARGE SCALE GENOMIC DNA]</scope>
    <source>
        <strain evidence="3">Zn</strain>
    </source>
</reference>
<evidence type="ECO:0000313" key="3">
    <source>
        <dbReference type="Proteomes" id="UP000054321"/>
    </source>
</evidence>
<name>A0A0C3D9A8_OIDMZ</name>
<keyword evidence="3" id="KW-1185">Reference proteome</keyword>
<gene>
    <name evidence="2" type="ORF">OIDMADRAFT_20110</name>
</gene>
<dbReference type="HOGENOM" id="CLU_1647779_0_0_1"/>
<protein>
    <submittedName>
        <fullName evidence="2">Uncharacterized protein</fullName>
    </submittedName>
</protein>
<evidence type="ECO:0000313" key="2">
    <source>
        <dbReference type="EMBL" id="KIM98522.1"/>
    </source>
</evidence>
<reference evidence="2 3" key="1">
    <citation type="submission" date="2014-04" db="EMBL/GenBank/DDBJ databases">
        <authorList>
            <consortium name="DOE Joint Genome Institute"/>
            <person name="Kuo A."/>
            <person name="Martino E."/>
            <person name="Perotto S."/>
            <person name="Kohler A."/>
            <person name="Nagy L.G."/>
            <person name="Floudas D."/>
            <person name="Copeland A."/>
            <person name="Barry K.W."/>
            <person name="Cichocki N."/>
            <person name="Veneault-Fourrey C."/>
            <person name="LaButti K."/>
            <person name="Lindquist E.A."/>
            <person name="Lipzen A."/>
            <person name="Lundell T."/>
            <person name="Morin E."/>
            <person name="Murat C."/>
            <person name="Sun H."/>
            <person name="Tunlid A."/>
            <person name="Henrissat B."/>
            <person name="Grigoriev I.V."/>
            <person name="Hibbett D.S."/>
            <person name="Martin F."/>
            <person name="Nordberg H.P."/>
            <person name="Cantor M.N."/>
            <person name="Hua S.X."/>
        </authorList>
    </citation>
    <scope>NUCLEOTIDE SEQUENCE [LARGE SCALE GENOMIC DNA]</scope>
    <source>
        <strain evidence="2 3">Zn</strain>
    </source>
</reference>
<sequence length="161" mass="17469">MEDFHVHHCVHGTESTGDTSVSKKNNESVLDSTVSTNVGSFNFPVRETVQYFCGLGGVHPDASGLNQKALTSVSFMEENSTAIVSLSGQIPSLGDSNEALEVLNGILQNLEFAASVLQQVGGCCNSFTILFKHGSVIEMQRVELAMLRRFRIILGEIIESY</sequence>
<dbReference type="OrthoDB" id="3562788at2759"/>
<dbReference type="EMBL" id="KN832880">
    <property type="protein sequence ID" value="KIM98522.1"/>
    <property type="molecule type" value="Genomic_DNA"/>
</dbReference>
<evidence type="ECO:0000256" key="1">
    <source>
        <dbReference type="SAM" id="MobiDB-lite"/>
    </source>
</evidence>
<feature type="compositionally biased region" description="Polar residues" evidence="1">
    <location>
        <begin position="13"/>
        <end position="24"/>
    </location>
</feature>
<proteinExistence type="predicted"/>
<feature type="non-terminal residue" evidence="2">
    <location>
        <position position="161"/>
    </location>
</feature>
<dbReference type="AlphaFoldDB" id="A0A0C3D9A8"/>
<dbReference type="InParanoid" id="A0A0C3D9A8"/>
<feature type="region of interest" description="Disordered" evidence="1">
    <location>
        <begin position="1"/>
        <end position="24"/>
    </location>
</feature>
<accession>A0A0C3D9A8</accession>
<organism evidence="2 3">
    <name type="scientific">Oidiodendron maius (strain Zn)</name>
    <dbReference type="NCBI Taxonomy" id="913774"/>
    <lineage>
        <taxon>Eukaryota</taxon>
        <taxon>Fungi</taxon>
        <taxon>Dikarya</taxon>
        <taxon>Ascomycota</taxon>
        <taxon>Pezizomycotina</taxon>
        <taxon>Leotiomycetes</taxon>
        <taxon>Leotiomycetes incertae sedis</taxon>
        <taxon>Myxotrichaceae</taxon>
        <taxon>Oidiodendron</taxon>
    </lineage>
</organism>